<keyword evidence="9 14" id="KW-1133">Transmembrane helix</keyword>
<dbReference type="Pfam" id="PF03062">
    <property type="entry name" value="MBOAT"/>
    <property type="match status" value="1"/>
</dbReference>
<evidence type="ECO:0000256" key="9">
    <source>
        <dbReference type="ARBA" id="ARBA00022989"/>
    </source>
</evidence>
<keyword evidence="6 13" id="KW-0808">Transferase</keyword>
<dbReference type="GO" id="GO:0016746">
    <property type="term" value="F:acyltransferase activity"/>
    <property type="evidence" value="ECO:0007669"/>
    <property type="project" value="UniProtKB-KW"/>
</dbReference>
<dbReference type="InterPro" id="IPR028362">
    <property type="entry name" value="AlgI"/>
</dbReference>
<dbReference type="InterPro" id="IPR004299">
    <property type="entry name" value="MBOAT_fam"/>
</dbReference>
<keyword evidence="10 13" id="KW-0472">Membrane</keyword>
<evidence type="ECO:0000256" key="3">
    <source>
        <dbReference type="ARBA" id="ARBA00010323"/>
    </source>
</evidence>
<dbReference type="PIRSF" id="PIRSF500217">
    <property type="entry name" value="AlgI"/>
    <property type="match status" value="1"/>
</dbReference>
<evidence type="ECO:0000313" key="15">
    <source>
        <dbReference type="EMBL" id="MEV8468187.1"/>
    </source>
</evidence>
<evidence type="ECO:0000256" key="8">
    <source>
        <dbReference type="ARBA" id="ARBA00022841"/>
    </source>
</evidence>
<keyword evidence="8" id="KW-0016">Alginate biosynthesis</keyword>
<evidence type="ECO:0000256" key="6">
    <source>
        <dbReference type="ARBA" id="ARBA00022679"/>
    </source>
</evidence>
<dbReference type="PIRSF" id="PIRSF016636">
    <property type="entry name" value="AlgI_DltB"/>
    <property type="match status" value="1"/>
</dbReference>
<keyword evidence="11 13" id="KW-0012">Acyltransferase</keyword>
<comment type="pathway">
    <text evidence="2">Glycan biosynthesis; alginate biosynthesis.</text>
</comment>
<evidence type="ECO:0000256" key="11">
    <source>
        <dbReference type="ARBA" id="ARBA00023315"/>
    </source>
</evidence>
<feature type="transmembrane region" description="Helical" evidence="14">
    <location>
        <begin position="82"/>
        <end position="100"/>
    </location>
</feature>
<feature type="transmembrane region" description="Helical" evidence="14">
    <location>
        <begin position="6"/>
        <end position="24"/>
    </location>
</feature>
<feature type="transmembrane region" description="Helical" evidence="14">
    <location>
        <begin position="319"/>
        <end position="339"/>
    </location>
</feature>
<gene>
    <name evidence="15" type="ORF">AB0T83_15540</name>
</gene>
<dbReference type="PANTHER" id="PTHR13285">
    <property type="entry name" value="ACYLTRANSFERASE"/>
    <property type="match status" value="1"/>
</dbReference>
<comment type="caution">
    <text evidence="15">The sequence shown here is derived from an EMBL/GenBank/DDBJ whole genome shotgun (WGS) entry which is preliminary data.</text>
</comment>
<comment type="subcellular location">
    <subcellularLocation>
        <location evidence="1">Cell membrane</location>
        <topology evidence="1">Multi-pass membrane protein</topology>
    </subcellularLocation>
</comment>
<dbReference type="RefSeq" id="WP_366194142.1">
    <property type="nucleotide sequence ID" value="NZ_JBFBVU010000023.1"/>
</dbReference>
<evidence type="ECO:0000256" key="12">
    <source>
        <dbReference type="ARBA" id="ARBA00031030"/>
    </source>
</evidence>
<feature type="transmembrane region" description="Helical" evidence="14">
    <location>
        <begin position="487"/>
        <end position="505"/>
    </location>
</feature>
<evidence type="ECO:0000256" key="1">
    <source>
        <dbReference type="ARBA" id="ARBA00004651"/>
    </source>
</evidence>
<feature type="transmembrane region" description="Helical" evidence="14">
    <location>
        <begin position="31"/>
        <end position="47"/>
    </location>
</feature>
<name>A0ABV3L9M2_9RHOB</name>
<feature type="transmembrane region" description="Helical" evidence="14">
    <location>
        <begin position="345"/>
        <end position="363"/>
    </location>
</feature>
<dbReference type="EMBL" id="JBFBVU010000023">
    <property type="protein sequence ID" value="MEV8468187.1"/>
    <property type="molecule type" value="Genomic_DNA"/>
</dbReference>
<accession>A0ABV3L9M2</accession>
<protein>
    <recommendedName>
        <fullName evidence="4">Probable alginate O-acetylase AlgI</fullName>
    </recommendedName>
    <alternativeName>
        <fullName evidence="12">Alginate biosynthesis protein AlgI</fullName>
    </alternativeName>
</protein>
<feature type="transmembrane region" description="Helical" evidence="14">
    <location>
        <begin position="435"/>
        <end position="453"/>
    </location>
</feature>
<keyword evidence="5 13" id="KW-1003">Cell membrane</keyword>
<evidence type="ECO:0000256" key="14">
    <source>
        <dbReference type="SAM" id="Phobius"/>
    </source>
</evidence>
<reference evidence="15 16" key="1">
    <citation type="submission" date="2024-07" db="EMBL/GenBank/DDBJ databases">
        <authorList>
            <person name="Kang M."/>
        </authorList>
    </citation>
    <scope>NUCLEOTIDE SEQUENCE [LARGE SCALE GENOMIC DNA]</scope>
    <source>
        <strain evidence="15 16">DFM31</strain>
    </source>
</reference>
<evidence type="ECO:0000313" key="16">
    <source>
        <dbReference type="Proteomes" id="UP001553161"/>
    </source>
</evidence>
<comment type="similarity">
    <text evidence="3 13">Belongs to the membrane-bound acyltransferase family.</text>
</comment>
<dbReference type="PANTHER" id="PTHR13285:SF23">
    <property type="entry name" value="TEICHOIC ACID D-ALANYLTRANSFERASE"/>
    <property type="match status" value="1"/>
</dbReference>
<evidence type="ECO:0000256" key="13">
    <source>
        <dbReference type="PIRNR" id="PIRNR016636"/>
    </source>
</evidence>
<proteinExistence type="inferred from homology"/>
<evidence type="ECO:0000256" key="5">
    <source>
        <dbReference type="ARBA" id="ARBA00022475"/>
    </source>
</evidence>
<sequence length="517" mass="58485">MLFNSLQFVFLFLPAALAGYYLLIATGRQRWIFLFLVMASLLFYAVWNPPYVLLLLASMGGNYIFGSWLDRRREAGRGNARVMGLGVCFNLAILFYYKYANFFIDNLNGVAGTDFVLDRILLPLAISFYTLQQIAFLIDVARGEVRPTGVWRYATFVIFFPQLIAGPIVHYKEMMPQFFGRRLGRFATANFTVGLAIFALGMFKKTVLADSAAGFATPIYDAAAAGDPIGLLAAWRAAACYTLQLYFDFSGYSDMALGLARMFGVKLPPNFHSPLRAASIIEYWRRWHMTLQQFIVAYMHQPLVVPLTRFGAERGYGKWQMFALTTAMPTILLFVVIGFWHGANWTFVVFGLMHGIYLTVNEFWRTYRRKRRKKIKPGPRDMVVYHLLTLVCVAAANVVFRADSVAAAAAIWTGMVQLGDLLMLPSILPASFGELLTEPLTFILVAAALIAFFPNTQQIMNRYEPILGWAKWRGVALPKIALQWRPTPLWACYTGLVLFLAVAFVSRGETEFIYFNF</sequence>
<feature type="transmembrane region" description="Helical" evidence="14">
    <location>
        <begin position="120"/>
        <end position="138"/>
    </location>
</feature>
<evidence type="ECO:0000256" key="4">
    <source>
        <dbReference type="ARBA" id="ARBA00016084"/>
    </source>
</evidence>
<dbReference type="InterPro" id="IPR024194">
    <property type="entry name" value="Ac/AlaTfrase_AlgI/DltB"/>
</dbReference>
<feature type="transmembrane region" description="Helical" evidence="14">
    <location>
        <begin position="53"/>
        <end position="70"/>
    </location>
</feature>
<keyword evidence="16" id="KW-1185">Reference proteome</keyword>
<evidence type="ECO:0000256" key="2">
    <source>
        <dbReference type="ARBA" id="ARBA00005182"/>
    </source>
</evidence>
<evidence type="ECO:0000256" key="7">
    <source>
        <dbReference type="ARBA" id="ARBA00022692"/>
    </source>
</evidence>
<dbReference type="Proteomes" id="UP001553161">
    <property type="component" value="Unassembled WGS sequence"/>
</dbReference>
<keyword evidence="7 14" id="KW-0812">Transmembrane</keyword>
<dbReference type="InterPro" id="IPR051085">
    <property type="entry name" value="MB_O-acyltransferase"/>
</dbReference>
<feature type="transmembrane region" description="Helical" evidence="14">
    <location>
        <begin position="150"/>
        <end position="171"/>
    </location>
</feature>
<organism evidence="15 16">
    <name type="scientific">Meridianimarinicoccus marinus</name>
    <dbReference type="NCBI Taxonomy" id="3231483"/>
    <lineage>
        <taxon>Bacteria</taxon>
        <taxon>Pseudomonadati</taxon>
        <taxon>Pseudomonadota</taxon>
        <taxon>Alphaproteobacteria</taxon>
        <taxon>Rhodobacterales</taxon>
        <taxon>Paracoccaceae</taxon>
        <taxon>Meridianimarinicoccus</taxon>
    </lineage>
</organism>
<evidence type="ECO:0000256" key="10">
    <source>
        <dbReference type="ARBA" id="ARBA00023136"/>
    </source>
</evidence>
<feature type="transmembrane region" description="Helical" evidence="14">
    <location>
        <begin position="383"/>
        <end position="400"/>
    </location>
</feature>
<feature type="transmembrane region" description="Helical" evidence="14">
    <location>
        <begin position="183"/>
        <end position="203"/>
    </location>
</feature>